<dbReference type="OrthoDB" id="1722533at2759"/>
<dbReference type="RefSeq" id="XP_020103116.1">
    <property type="nucleotide sequence ID" value="XM_020247527.1"/>
</dbReference>
<dbReference type="AlphaFoldDB" id="A0A6P5G3F5"/>
<protein>
    <submittedName>
        <fullName evidence="2">Uncharacterized protein LOC109720425 isoform X1</fullName>
    </submittedName>
</protein>
<evidence type="ECO:0000313" key="1">
    <source>
        <dbReference type="Proteomes" id="UP000515123"/>
    </source>
</evidence>
<organism evidence="1 2">
    <name type="scientific">Ananas comosus</name>
    <name type="common">Pineapple</name>
    <name type="synonym">Ananas ananas</name>
    <dbReference type="NCBI Taxonomy" id="4615"/>
    <lineage>
        <taxon>Eukaryota</taxon>
        <taxon>Viridiplantae</taxon>
        <taxon>Streptophyta</taxon>
        <taxon>Embryophyta</taxon>
        <taxon>Tracheophyta</taxon>
        <taxon>Spermatophyta</taxon>
        <taxon>Magnoliopsida</taxon>
        <taxon>Liliopsida</taxon>
        <taxon>Poales</taxon>
        <taxon>Bromeliaceae</taxon>
        <taxon>Bromelioideae</taxon>
        <taxon>Ananas</taxon>
    </lineage>
</organism>
<keyword evidence="1" id="KW-1185">Reference proteome</keyword>
<dbReference type="GeneID" id="109720425"/>
<evidence type="ECO:0000313" key="2">
    <source>
        <dbReference type="RefSeq" id="XP_020103116.1"/>
    </source>
</evidence>
<reference evidence="1" key="1">
    <citation type="journal article" date="2015" name="Nat. Genet.">
        <title>The pineapple genome and the evolution of CAM photosynthesis.</title>
        <authorList>
            <person name="Ming R."/>
            <person name="VanBuren R."/>
            <person name="Wai C.M."/>
            <person name="Tang H."/>
            <person name="Schatz M.C."/>
            <person name="Bowers J.E."/>
            <person name="Lyons E."/>
            <person name="Wang M.L."/>
            <person name="Chen J."/>
            <person name="Biggers E."/>
            <person name="Zhang J."/>
            <person name="Huang L."/>
            <person name="Zhang L."/>
            <person name="Miao W."/>
            <person name="Zhang J."/>
            <person name="Ye Z."/>
            <person name="Miao C."/>
            <person name="Lin Z."/>
            <person name="Wang H."/>
            <person name="Zhou H."/>
            <person name="Yim W.C."/>
            <person name="Priest H.D."/>
            <person name="Zheng C."/>
            <person name="Woodhouse M."/>
            <person name="Edger P.P."/>
            <person name="Guyot R."/>
            <person name="Guo H.B."/>
            <person name="Guo H."/>
            <person name="Zheng G."/>
            <person name="Singh R."/>
            <person name="Sharma A."/>
            <person name="Min X."/>
            <person name="Zheng Y."/>
            <person name="Lee H."/>
            <person name="Gurtowski J."/>
            <person name="Sedlazeck F.J."/>
            <person name="Harkess A."/>
            <person name="McKain M.R."/>
            <person name="Liao Z."/>
            <person name="Fang J."/>
            <person name="Liu J."/>
            <person name="Zhang X."/>
            <person name="Zhang Q."/>
            <person name="Hu W."/>
            <person name="Qin Y."/>
            <person name="Wang K."/>
            <person name="Chen L.Y."/>
            <person name="Shirley N."/>
            <person name="Lin Y.R."/>
            <person name="Liu L.Y."/>
            <person name="Hernandez A.G."/>
            <person name="Wright C.L."/>
            <person name="Bulone V."/>
            <person name="Tuskan G.A."/>
            <person name="Heath K."/>
            <person name="Zee F."/>
            <person name="Moore P.H."/>
            <person name="Sunkar R."/>
            <person name="Leebens-Mack J.H."/>
            <person name="Mockler T."/>
            <person name="Bennetzen J.L."/>
            <person name="Freeling M."/>
            <person name="Sankoff D."/>
            <person name="Paterson A.H."/>
            <person name="Zhu X."/>
            <person name="Yang X."/>
            <person name="Smith J.A."/>
            <person name="Cushman J.C."/>
            <person name="Paull R.E."/>
            <person name="Yu Q."/>
        </authorList>
    </citation>
    <scope>NUCLEOTIDE SEQUENCE [LARGE SCALE GENOMIC DNA]</scope>
    <source>
        <strain evidence="1">cv. F153</strain>
    </source>
</reference>
<accession>A0A6P5G3F5</accession>
<sequence length="155" mass="16839">MKNLLKEYLKYPNPKSTLSPCWFNLVLMQFFFPLLKALPSIGIPKSHSMQVISQLPTISIPSTAGYTSSLLGYSIFPQLQGILQANMLQRDNILILMKQLSISEQSPEGVLPSVPAIVTEKSWVLGFVSTALGFTRFGAGLTAGVVIGAEMSTSC</sequence>
<proteinExistence type="predicted"/>
<gene>
    <name evidence="2" type="primary">LOC109720425</name>
</gene>
<dbReference type="Proteomes" id="UP000515123">
    <property type="component" value="Linkage group 14"/>
</dbReference>
<reference evidence="2" key="2">
    <citation type="submission" date="2025-08" db="UniProtKB">
        <authorList>
            <consortium name="RefSeq"/>
        </authorList>
    </citation>
    <scope>IDENTIFICATION</scope>
    <source>
        <tissue evidence="2">Leaf</tissue>
    </source>
</reference>
<name>A0A6P5G3F5_ANACO</name>